<sequence>MSSATTILSLPNELLIAVAEVDQHDRHVYYPTTQKSEWILSQVCRRFREALTGAPALWSNIAIGTTWIPLKYGERLLERFKLFLRRSTPLKVSINLQVSYEDDVSMLTELWLPEIAAEVDRVERLSFLLNSEHEDLSQVFAPLNQLAAPNLVYLEISSDHMSAFHRCPLEIFSLGAPKLATVRLYSFLPSKMPESWTSSLTRLELGAGLTPDQIDDEDIRSLLLSVVARPIALTYLRLHFPELRLEILGAQTLPWPHLKMLTLCRSSSGEDVRSALQEIAPHLPGKISKLRLDPKLFFAEDWQENCVDVEVFDPEEMLKLFRKFYA</sequence>
<evidence type="ECO:0008006" key="3">
    <source>
        <dbReference type="Google" id="ProtNLM"/>
    </source>
</evidence>
<dbReference type="Proteomes" id="UP001362999">
    <property type="component" value="Unassembled WGS sequence"/>
</dbReference>
<evidence type="ECO:0000313" key="1">
    <source>
        <dbReference type="EMBL" id="KAK7062296.1"/>
    </source>
</evidence>
<proteinExistence type="predicted"/>
<gene>
    <name evidence="1" type="ORF">R3P38DRAFT_3340999</name>
</gene>
<accession>A0AAW0EBR3</accession>
<keyword evidence="2" id="KW-1185">Reference proteome</keyword>
<reference evidence="1 2" key="1">
    <citation type="journal article" date="2024" name="J Genomics">
        <title>Draft genome sequencing and assembly of Favolaschia claudopus CIRM-BRFM 2984 isolated from oak limbs.</title>
        <authorList>
            <person name="Navarro D."/>
            <person name="Drula E."/>
            <person name="Chaduli D."/>
            <person name="Cazenave R."/>
            <person name="Ahrendt S."/>
            <person name="Wang J."/>
            <person name="Lipzen A."/>
            <person name="Daum C."/>
            <person name="Barry K."/>
            <person name="Grigoriev I.V."/>
            <person name="Favel A."/>
            <person name="Rosso M.N."/>
            <person name="Martin F."/>
        </authorList>
    </citation>
    <scope>NUCLEOTIDE SEQUENCE [LARGE SCALE GENOMIC DNA]</scope>
    <source>
        <strain evidence="1 2">CIRM-BRFM 2984</strain>
    </source>
</reference>
<evidence type="ECO:0000313" key="2">
    <source>
        <dbReference type="Proteomes" id="UP001362999"/>
    </source>
</evidence>
<dbReference type="AlphaFoldDB" id="A0AAW0EBR3"/>
<organism evidence="1 2">
    <name type="scientific">Favolaschia claudopus</name>
    <dbReference type="NCBI Taxonomy" id="2862362"/>
    <lineage>
        <taxon>Eukaryota</taxon>
        <taxon>Fungi</taxon>
        <taxon>Dikarya</taxon>
        <taxon>Basidiomycota</taxon>
        <taxon>Agaricomycotina</taxon>
        <taxon>Agaricomycetes</taxon>
        <taxon>Agaricomycetidae</taxon>
        <taxon>Agaricales</taxon>
        <taxon>Marasmiineae</taxon>
        <taxon>Mycenaceae</taxon>
        <taxon>Favolaschia</taxon>
    </lineage>
</organism>
<protein>
    <recommendedName>
        <fullName evidence="3">F-box domain-containing protein</fullName>
    </recommendedName>
</protein>
<dbReference type="EMBL" id="JAWWNJ010000002">
    <property type="protein sequence ID" value="KAK7062296.1"/>
    <property type="molecule type" value="Genomic_DNA"/>
</dbReference>
<name>A0AAW0EBR3_9AGAR</name>
<comment type="caution">
    <text evidence="1">The sequence shown here is derived from an EMBL/GenBank/DDBJ whole genome shotgun (WGS) entry which is preliminary data.</text>
</comment>